<dbReference type="Proteomes" id="UP000261340">
    <property type="component" value="Unplaced"/>
</dbReference>
<dbReference type="Ensembl" id="ENSACIT00000029994.1">
    <property type="protein sequence ID" value="ENSACIP00000029220.1"/>
    <property type="gene ID" value="ENSACIG00000022629.1"/>
</dbReference>
<sequence>MGGTDSGSSWISEQRFGGLCATQAMTQTRFRRNSRGGYEPKMAKTEAALVFRVGPSANRNKITEAHRKLHEDPEPSRQR</sequence>
<keyword evidence="3" id="KW-1185">Reference proteome</keyword>
<evidence type="ECO:0000313" key="2">
    <source>
        <dbReference type="Ensembl" id="ENSACIP00000029220.1"/>
    </source>
</evidence>
<dbReference type="AlphaFoldDB" id="A0A3Q0SWG9"/>
<reference evidence="2" key="1">
    <citation type="submission" date="2025-08" db="UniProtKB">
        <authorList>
            <consortium name="Ensembl"/>
        </authorList>
    </citation>
    <scope>IDENTIFICATION</scope>
</reference>
<dbReference type="InterPro" id="IPR036869">
    <property type="entry name" value="J_dom_sf"/>
</dbReference>
<organism evidence="2 3">
    <name type="scientific">Amphilophus citrinellus</name>
    <name type="common">Midas cichlid</name>
    <name type="synonym">Cichlasoma citrinellum</name>
    <dbReference type="NCBI Taxonomy" id="61819"/>
    <lineage>
        <taxon>Eukaryota</taxon>
        <taxon>Metazoa</taxon>
        <taxon>Chordata</taxon>
        <taxon>Craniata</taxon>
        <taxon>Vertebrata</taxon>
        <taxon>Euteleostomi</taxon>
        <taxon>Actinopterygii</taxon>
        <taxon>Neopterygii</taxon>
        <taxon>Teleostei</taxon>
        <taxon>Neoteleostei</taxon>
        <taxon>Acanthomorphata</taxon>
        <taxon>Ovalentaria</taxon>
        <taxon>Cichlomorphae</taxon>
        <taxon>Cichliformes</taxon>
        <taxon>Cichlidae</taxon>
        <taxon>New World cichlids</taxon>
        <taxon>Cichlasomatinae</taxon>
        <taxon>Heroini</taxon>
        <taxon>Amphilophus</taxon>
    </lineage>
</organism>
<protein>
    <submittedName>
        <fullName evidence="2">Uncharacterized protein</fullName>
    </submittedName>
</protein>
<evidence type="ECO:0000256" key="1">
    <source>
        <dbReference type="SAM" id="MobiDB-lite"/>
    </source>
</evidence>
<dbReference type="STRING" id="61819.ENSACIP00000029220"/>
<reference evidence="2" key="2">
    <citation type="submission" date="2025-09" db="UniProtKB">
        <authorList>
            <consortium name="Ensembl"/>
        </authorList>
    </citation>
    <scope>IDENTIFICATION</scope>
</reference>
<proteinExistence type="predicted"/>
<evidence type="ECO:0000313" key="3">
    <source>
        <dbReference type="Proteomes" id="UP000261340"/>
    </source>
</evidence>
<accession>A0A3Q0SWG9</accession>
<dbReference type="Gene3D" id="1.10.287.110">
    <property type="entry name" value="DnaJ domain"/>
    <property type="match status" value="1"/>
</dbReference>
<feature type="region of interest" description="Disordered" evidence="1">
    <location>
        <begin position="54"/>
        <end position="79"/>
    </location>
</feature>
<feature type="compositionally biased region" description="Basic and acidic residues" evidence="1">
    <location>
        <begin position="61"/>
        <end position="79"/>
    </location>
</feature>
<name>A0A3Q0SWG9_AMPCI</name>